<protein>
    <recommendedName>
        <fullName evidence="4">rhomboid protease</fullName>
        <ecNumber evidence="4">3.4.21.105</ecNumber>
    </recommendedName>
</protein>
<evidence type="ECO:0000256" key="2">
    <source>
        <dbReference type="ARBA" id="ARBA00004141"/>
    </source>
</evidence>
<feature type="transmembrane region" description="Helical" evidence="10">
    <location>
        <begin position="105"/>
        <end position="124"/>
    </location>
</feature>
<evidence type="ECO:0000256" key="4">
    <source>
        <dbReference type="ARBA" id="ARBA00013039"/>
    </source>
</evidence>
<feature type="transmembrane region" description="Helical" evidence="10">
    <location>
        <begin position="130"/>
        <end position="147"/>
    </location>
</feature>
<comment type="subcellular location">
    <subcellularLocation>
        <location evidence="2">Membrane</location>
        <topology evidence="2">Multi-pass membrane protein</topology>
    </subcellularLocation>
</comment>
<keyword evidence="5" id="KW-0645">Protease</keyword>
<sequence>MASSPSALPALPFNPARLRSYLVRLPLFTRAVLLIIVAFWAVELQTVWSVVKWGALIPDEMNIGSMYRLNTYPVIHSGFFHALINTLALTPLLERFETEHGTLTAVALFVGPLSTFPGGVYILIEKFVLHMNTAVVGASVWVFLLLGSEAIRTFRANPYLQLGPVKIPTWTSPLFASFVVAVLVSGTSFLGHICAILIGYLLGLGYLKVFVPPEKIIRWIEGKLNLLGRLPHYVSVDQKKHGRYGILPTTSSEPAVAMSNYIGSSQRLGP</sequence>
<dbReference type="OrthoDB" id="10257275at2759"/>
<evidence type="ECO:0000256" key="3">
    <source>
        <dbReference type="ARBA" id="ARBA00009045"/>
    </source>
</evidence>
<feature type="domain" description="Peptidase S54 rhomboid" evidence="11">
    <location>
        <begin position="65"/>
        <end position="207"/>
    </location>
</feature>
<dbReference type="GO" id="GO:0004252">
    <property type="term" value="F:serine-type endopeptidase activity"/>
    <property type="evidence" value="ECO:0007669"/>
    <property type="project" value="InterPro"/>
</dbReference>
<feature type="transmembrane region" description="Helical" evidence="10">
    <location>
        <begin position="21"/>
        <end position="42"/>
    </location>
</feature>
<name>A0A0U1LYI4_TALIS</name>
<evidence type="ECO:0000256" key="7">
    <source>
        <dbReference type="ARBA" id="ARBA00022801"/>
    </source>
</evidence>
<dbReference type="GO" id="GO:0006508">
    <property type="term" value="P:proteolysis"/>
    <property type="evidence" value="ECO:0007669"/>
    <property type="project" value="UniProtKB-KW"/>
</dbReference>
<dbReference type="AlphaFoldDB" id="A0A0U1LYI4"/>
<dbReference type="PANTHER" id="PTHR43066">
    <property type="entry name" value="RHOMBOID-RELATED PROTEIN"/>
    <property type="match status" value="1"/>
</dbReference>
<dbReference type="EMBL" id="CVMT01000003">
    <property type="protein sequence ID" value="CRG87791.1"/>
    <property type="molecule type" value="Genomic_DNA"/>
</dbReference>
<comment type="similarity">
    <text evidence="3">Belongs to the peptidase S54 family.</text>
</comment>
<dbReference type="Gene3D" id="1.20.1540.10">
    <property type="entry name" value="Rhomboid-like"/>
    <property type="match status" value="1"/>
</dbReference>
<evidence type="ECO:0000256" key="6">
    <source>
        <dbReference type="ARBA" id="ARBA00022692"/>
    </source>
</evidence>
<evidence type="ECO:0000256" key="1">
    <source>
        <dbReference type="ARBA" id="ARBA00000156"/>
    </source>
</evidence>
<evidence type="ECO:0000256" key="5">
    <source>
        <dbReference type="ARBA" id="ARBA00022670"/>
    </source>
</evidence>
<reference evidence="12 13" key="1">
    <citation type="submission" date="2015-04" db="EMBL/GenBank/DDBJ databases">
        <authorList>
            <person name="Syromyatnikov M.Y."/>
            <person name="Popov V.N."/>
        </authorList>
    </citation>
    <scope>NUCLEOTIDE SEQUENCE [LARGE SCALE GENOMIC DNA]</scope>
    <source>
        <strain evidence="12">WF-38-12</strain>
    </source>
</reference>
<proteinExistence type="inferred from homology"/>
<accession>A0A0U1LYI4</accession>
<comment type="catalytic activity">
    <reaction evidence="1">
        <text>Cleaves type-1 transmembrane domains using a catalytic dyad composed of serine and histidine that are contributed by different transmembrane domains.</text>
        <dbReference type="EC" id="3.4.21.105"/>
    </reaction>
</comment>
<dbReference type="SUPFAM" id="SSF144091">
    <property type="entry name" value="Rhomboid-like"/>
    <property type="match status" value="1"/>
</dbReference>
<dbReference type="STRING" id="28573.A0A0U1LYI4"/>
<evidence type="ECO:0000313" key="12">
    <source>
        <dbReference type="EMBL" id="CRG87791.1"/>
    </source>
</evidence>
<keyword evidence="7" id="KW-0378">Hydrolase</keyword>
<keyword evidence="9 10" id="KW-0472">Membrane</keyword>
<feature type="transmembrane region" description="Helical" evidence="10">
    <location>
        <begin position="190"/>
        <end position="211"/>
    </location>
</feature>
<dbReference type="EC" id="3.4.21.105" evidence="4"/>
<evidence type="ECO:0000256" key="8">
    <source>
        <dbReference type="ARBA" id="ARBA00022989"/>
    </source>
</evidence>
<dbReference type="Pfam" id="PF01694">
    <property type="entry name" value="Rhomboid"/>
    <property type="match status" value="1"/>
</dbReference>
<dbReference type="OMA" id="NTYPIVH"/>
<gene>
    <name evidence="12" type="ORF">PISL3812_04812</name>
</gene>
<dbReference type="InterPro" id="IPR035952">
    <property type="entry name" value="Rhomboid-like_sf"/>
</dbReference>
<feature type="transmembrane region" description="Helical" evidence="10">
    <location>
        <begin position="167"/>
        <end position="184"/>
    </location>
</feature>
<evidence type="ECO:0000256" key="10">
    <source>
        <dbReference type="SAM" id="Phobius"/>
    </source>
</evidence>
<keyword evidence="6 10" id="KW-0812">Transmembrane</keyword>
<feature type="transmembrane region" description="Helical" evidence="10">
    <location>
        <begin position="74"/>
        <end position="93"/>
    </location>
</feature>
<dbReference type="PANTHER" id="PTHR43066:SF1">
    <property type="entry name" value="RHOMBOID PROTEIN 2"/>
    <property type="match status" value="1"/>
</dbReference>
<evidence type="ECO:0000313" key="13">
    <source>
        <dbReference type="Proteomes" id="UP000054383"/>
    </source>
</evidence>
<evidence type="ECO:0000256" key="9">
    <source>
        <dbReference type="ARBA" id="ARBA00023136"/>
    </source>
</evidence>
<evidence type="ECO:0000259" key="11">
    <source>
        <dbReference type="Pfam" id="PF01694"/>
    </source>
</evidence>
<dbReference type="GO" id="GO:0016020">
    <property type="term" value="C:membrane"/>
    <property type="evidence" value="ECO:0007669"/>
    <property type="project" value="UniProtKB-SubCell"/>
</dbReference>
<dbReference type="Proteomes" id="UP000054383">
    <property type="component" value="Unassembled WGS sequence"/>
</dbReference>
<keyword evidence="13" id="KW-1185">Reference proteome</keyword>
<organism evidence="12 13">
    <name type="scientific">Talaromyces islandicus</name>
    <name type="common">Penicillium islandicum</name>
    <dbReference type="NCBI Taxonomy" id="28573"/>
    <lineage>
        <taxon>Eukaryota</taxon>
        <taxon>Fungi</taxon>
        <taxon>Dikarya</taxon>
        <taxon>Ascomycota</taxon>
        <taxon>Pezizomycotina</taxon>
        <taxon>Eurotiomycetes</taxon>
        <taxon>Eurotiomycetidae</taxon>
        <taxon>Eurotiales</taxon>
        <taxon>Trichocomaceae</taxon>
        <taxon>Talaromyces</taxon>
        <taxon>Talaromyces sect. Islandici</taxon>
    </lineage>
</organism>
<keyword evidence="8 10" id="KW-1133">Transmembrane helix</keyword>
<dbReference type="InterPro" id="IPR022764">
    <property type="entry name" value="Peptidase_S54_rhomboid_dom"/>
</dbReference>